<proteinExistence type="predicted"/>
<feature type="transmembrane region" description="Helical" evidence="1">
    <location>
        <begin position="26"/>
        <end position="43"/>
    </location>
</feature>
<dbReference type="EMBL" id="WTYA01000001">
    <property type="protein sequence ID" value="MXP27210.1"/>
    <property type="molecule type" value="Genomic_DNA"/>
</dbReference>
<sequence>MIGQANRYNAKQESHSDWKSGSTNSFLWRTALAYLAFLSLLALGLGEQVALVPLALFALFAVVGFGMPALKALPLTVGASVERHSRLGTTLQLVFPAIILCWGLIVVTVVVLA</sequence>
<reference evidence="2 3" key="1">
    <citation type="submission" date="2019-12" db="EMBL/GenBank/DDBJ databases">
        <title>Genomic-based taxomic classification of the family Erythrobacteraceae.</title>
        <authorList>
            <person name="Xu L."/>
        </authorList>
    </citation>
    <scope>NUCLEOTIDE SEQUENCE [LARGE SCALE GENOMIC DNA]</scope>
    <source>
        <strain evidence="2 3">KEMB 9005-328</strain>
    </source>
</reference>
<feature type="transmembrane region" description="Helical" evidence="1">
    <location>
        <begin position="50"/>
        <end position="70"/>
    </location>
</feature>
<evidence type="ECO:0000313" key="3">
    <source>
        <dbReference type="Proteomes" id="UP000439780"/>
    </source>
</evidence>
<dbReference type="AlphaFoldDB" id="A0A845AAE0"/>
<keyword evidence="1" id="KW-1133">Transmembrane helix</keyword>
<evidence type="ECO:0000313" key="2">
    <source>
        <dbReference type="EMBL" id="MXP27210.1"/>
    </source>
</evidence>
<accession>A0A845AAE0</accession>
<keyword evidence="1" id="KW-0812">Transmembrane</keyword>
<keyword evidence="1" id="KW-0472">Membrane</keyword>
<name>A0A845AAE0_9SPHN</name>
<organism evidence="2 3">
    <name type="scientific">Qipengyuania algicida</name>
    <dbReference type="NCBI Taxonomy" id="1836209"/>
    <lineage>
        <taxon>Bacteria</taxon>
        <taxon>Pseudomonadati</taxon>
        <taxon>Pseudomonadota</taxon>
        <taxon>Alphaproteobacteria</taxon>
        <taxon>Sphingomonadales</taxon>
        <taxon>Erythrobacteraceae</taxon>
        <taxon>Qipengyuania</taxon>
    </lineage>
</organism>
<protein>
    <submittedName>
        <fullName evidence="2">Uncharacterized protein</fullName>
    </submittedName>
</protein>
<gene>
    <name evidence="2" type="ORF">GRI58_00040</name>
</gene>
<dbReference type="Proteomes" id="UP000439780">
    <property type="component" value="Unassembled WGS sequence"/>
</dbReference>
<feature type="transmembrane region" description="Helical" evidence="1">
    <location>
        <begin position="90"/>
        <end position="112"/>
    </location>
</feature>
<keyword evidence="3" id="KW-1185">Reference proteome</keyword>
<evidence type="ECO:0000256" key="1">
    <source>
        <dbReference type="SAM" id="Phobius"/>
    </source>
</evidence>
<comment type="caution">
    <text evidence="2">The sequence shown here is derived from an EMBL/GenBank/DDBJ whole genome shotgun (WGS) entry which is preliminary data.</text>
</comment>
<dbReference type="RefSeq" id="WP_160751529.1">
    <property type="nucleotide sequence ID" value="NZ_WTYA01000001.1"/>
</dbReference>